<evidence type="ECO:0000256" key="1">
    <source>
        <dbReference type="SAM" id="MobiDB-lite"/>
    </source>
</evidence>
<evidence type="ECO:0000313" key="4">
    <source>
        <dbReference type="WBParaSite" id="PSU_v2.g1660.t1"/>
    </source>
</evidence>
<proteinExistence type="predicted"/>
<feature type="compositionally biased region" description="Acidic residues" evidence="1">
    <location>
        <begin position="376"/>
        <end position="393"/>
    </location>
</feature>
<feature type="transmembrane region" description="Helical" evidence="2">
    <location>
        <begin position="314"/>
        <end position="342"/>
    </location>
</feature>
<organism evidence="3 4">
    <name type="scientific">Panagrolaimus superbus</name>
    <dbReference type="NCBI Taxonomy" id="310955"/>
    <lineage>
        <taxon>Eukaryota</taxon>
        <taxon>Metazoa</taxon>
        <taxon>Ecdysozoa</taxon>
        <taxon>Nematoda</taxon>
        <taxon>Chromadorea</taxon>
        <taxon>Rhabditida</taxon>
        <taxon>Tylenchina</taxon>
        <taxon>Panagrolaimomorpha</taxon>
        <taxon>Panagrolaimoidea</taxon>
        <taxon>Panagrolaimidae</taxon>
        <taxon>Panagrolaimus</taxon>
    </lineage>
</organism>
<name>A0A914Y8T3_9BILA</name>
<accession>A0A914Y8T3</accession>
<feature type="compositionally biased region" description="Basic residues" evidence="1">
    <location>
        <begin position="349"/>
        <end position="362"/>
    </location>
</feature>
<evidence type="ECO:0000313" key="3">
    <source>
        <dbReference type="Proteomes" id="UP000887577"/>
    </source>
</evidence>
<sequence>MKQLDIYHIDDKCQIARFGFYQDFYKISLTGDDTGNADLLEPKNNCPRKQHAMIVSSEGEKYYDAVLKGGKLSINTYKISFAGNPKQIETENAHELLMNDLKDLSNCFADFGSFYCVVQESASDGPPLFRLLRFTKKGTNFFEHFATLNFGIRHGIMPRNILQDSQSGHIAIVYDDFAGHEGKSMDIRSLFALGDRGKLVRAQFPVHQTLGIASHNNYRYFVVYPKHLFRSQMSANVYTFYRAPTDYPISNKEVLGTNWDKLESRKARHIQMFFKNSMPDHFQLARFSAQRCVRLMKKIQICQEDQDALEGVKIALIVVASVLLAIFILLVALLLVYLLCCVKTKRRRRRKRKHRKHRKHRKALTETSSKPKVNSEEVEVEPGKPEEEEEEKPEDNKVVKKLKEFGGVDYSSSSSEDPEHSQAYFSARDQFDTKASTAVNASNTPGGETNQNYENLGPADPASAIDQGTGTGATPEEHDMQDKYGAKPSGPRSVYMKPKKKKK</sequence>
<protein>
    <submittedName>
        <fullName evidence="4">Uncharacterized protein</fullName>
    </submittedName>
</protein>
<feature type="region of interest" description="Disordered" evidence="1">
    <location>
        <begin position="349"/>
        <end position="503"/>
    </location>
</feature>
<keyword evidence="2" id="KW-0812">Transmembrane</keyword>
<evidence type="ECO:0000256" key="2">
    <source>
        <dbReference type="SAM" id="Phobius"/>
    </source>
</evidence>
<dbReference type="Proteomes" id="UP000887577">
    <property type="component" value="Unplaced"/>
</dbReference>
<keyword evidence="3" id="KW-1185">Reference proteome</keyword>
<dbReference type="AlphaFoldDB" id="A0A914Y8T3"/>
<feature type="compositionally biased region" description="Basic and acidic residues" evidence="1">
    <location>
        <begin position="475"/>
        <end position="485"/>
    </location>
</feature>
<dbReference type="WBParaSite" id="PSU_v2.g1660.t1">
    <property type="protein sequence ID" value="PSU_v2.g1660.t1"/>
    <property type="gene ID" value="PSU_v2.g1660"/>
</dbReference>
<feature type="compositionally biased region" description="Basic and acidic residues" evidence="1">
    <location>
        <begin position="394"/>
        <end position="406"/>
    </location>
</feature>
<keyword evidence="2" id="KW-1133">Transmembrane helix</keyword>
<keyword evidence="2" id="KW-0472">Membrane</keyword>
<feature type="compositionally biased region" description="Polar residues" evidence="1">
    <location>
        <begin position="433"/>
        <end position="454"/>
    </location>
</feature>
<reference evidence="4" key="1">
    <citation type="submission" date="2022-11" db="UniProtKB">
        <authorList>
            <consortium name="WormBaseParasite"/>
        </authorList>
    </citation>
    <scope>IDENTIFICATION</scope>
</reference>